<dbReference type="Gene3D" id="1.10.510.10">
    <property type="entry name" value="Transferase(Phosphotransferase) domain 1"/>
    <property type="match status" value="1"/>
</dbReference>
<protein>
    <recommendedName>
        <fullName evidence="1">non-specific serine/threonine protein kinase</fullName>
        <ecNumber evidence="1">2.7.11.1</ecNumber>
    </recommendedName>
</protein>
<proteinExistence type="inferred from homology"/>
<comment type="caution">
    <text evidence="17">The sequence shown here is derived from an EMBL/GenBank/DDBJ whole genome shotgun (WGS) entry which is preliminary data.</text>
</comment>
<evidence type="ECO:0000256" key="7">
    <source>
        <dbReference type="ARBA" id="ARBA00022777"/>
    </source>
</evidence>
<dbReference type="InterPro" id="IPR002048">
    <property type="entry name" value="EF_hand_dom"/>
</dbReference>
<dbReference type="InterPro" id="IPR018247">
    <property type="entry name" value="EF_Hand_1_Ca_BS"/>
</dbReference>
<dbReference type="PROSITE" id="PS50011">
    <property type="entry name" value="PROTEIN_KINASE_DOM"/>
    <property type="match status" value="1"/>
</dbReference>
<dbReference type="PANTHER" id="PTHR24349">
    <property type="entry name" value="SERINE/THREONINE-PROTEIN KINASE"/>
    <property type="match status" value="1"/>
</dbReference>
<dbReference type="CDD" id="cd00051">
    <property type="entry name" value="EFh"/>
    <property type="match status" value="2"/>
</dbReference>
<dbReference type="Pfam" id="PF13499">
    <property type="entry name" value="EF-hand_7"/>
    <property type="match status" value="2"/>
</dbReference>
<evidence type="ECO:0000313" key="18">
    <source>
        <dbReference type="Proteomes" id="UP001141806"/>
    </source>
</evidence>
<dbReference type="Proteomes" id="UP001141806">
    <property type="component" value="Unassembled WGS sequence"/>
</dbReference>
<comment type="similarity">
    <text evidence="10">Belongs to the protein kinase superfamily. Ser/Thr protein kinase family. CDPK subfamily.</text>
</comment>
<keyword evidence="7" id="KW-0418">Kinase</keyword>
<organism evidence="17 18">
    <name type="scientific">Protea cynaroides</name>
    <dbReference type="NCBI Taxonomy" id="273540"/>
    <lineage>
        <taxon>Eukaryota</taxon>
        <taxon>Viridiplantae</taxon>
        <taxon>Streptophyta</taxon>
        <taxon>Embryophyta</taxon>
        <taxon>Tracheophyta</taxon>
        <taxon>Spermatophyta</taxon>
        <taxon>Magnoliopsida</taxon>
        <taxon>Proteales</taxon>
        <taxon>Proteaceae</taxon>
        <taxon>Protea</taxon>
    </lineage>
</organism>
<dbReference type="AlphaFoldDB" id="A0A9Q0QN73"/>
<dbReference type="GO" id="GO:0005509">
    <property type="term" value="F:calcium ion binding"/>
    <property type="evidence" value="ECO:0007669"/>
    <property type="project" value="InterPro"/>
</dbReference>
<dbReference type="EC" id="2.7.11.1" evidence="1"/>
<evidence type="ECO:0000259" key="15">
    <source>
        <dbReference type="PROSITE" id="PS50011"/>
    </source>
</evidence>
<evidence type="ECO:0000256" key="11">
    <source>
        <dbReference type="ARBA" id="ARBA00047899"/>
    </source>
</evidence>
<dbReference type="FunFam" id="1.10.510.10:FF:001864">
    <property type="entry name" value="Calcium-dependent protein kinase SK5"/>
    <property type="match status" value="1"/>
</dbReference>
<keyword evidence="8" id="KW-0106">Calcium</keyword>
<feature type="domain" description="EF-hand" evidence="16">
    <location>
        <begin position="400"/>
        <end position="435"/>
    </location>
</feature>
<accession>A0A9Q0QN73</accession>
<dbReference type="Pfam" id="PF00069">
    <property type="entry name" value="Pkinase"/>
    <property type="match status" value="1"/>
</dbReference>
<dbReference type="Gene3D" id="1.10.238.10">
    <property type="entry name" value="EF-hand"/>
    <property type="match status" value="2"/>
</dbReference>
<feature type="domain" description="EF-hand" evidence="16">
    <location>
        <begin position="438"/>
        <end position="469"/>
    </location>
</feature>
<dbReference type="FunFam" id="3.30.200.20:FF:000004">
    <property type="entry name" value="Calcium-dependent protein kinase 1"/>
    <property type="match status" value="1"/>
</dbReference>
<dbReference type="InterPro" id="IPR017441">
    <property type="entry name" value="Protein_kinase_ATP_BS"/>
</dbReference>
<evidence type="ECO:0000256" key="12">
    <source>
        <dbReference type="ARBA" id="ARBA00048679"/>
    </source>
</evidence>
<feature type="domain" description="EF-hand" evidence="16">
    <location>
        <begin position="364"/>
        <end position="399"/>
    </location>
</feature>
<dbReference type="InterPro" id="IPR050205">
    <property type="entry name" value="CDPK_Ser/Thr_kinases"/>
</dbReference>
<evidence type="ECO:0000259" key="16">
    <source>
        <dbReference type="PROSITE" id="PS50222"/>
    </source>
</evidence>
<dbReference type="GO" id="GO:0004674">
    <property type="term" value="F:protein serine/threonine kinase activity"/>
    <property type="evidence" value="ECO:0007669"/>
    <property type="project" value="UniProtKB-KW"/>
</dbReference>
<dbReference type="SUPFAM" id="SSF56112">
    <property type="entry name" value="Protein kinase-like (PK-like)"/>
    <property type="match status" value="1"/>
</dbReference>
<dbReference type="SMART" id="SM00220">
    <property type="entry name" value="S_TKc"/>
    <property type="match status" value="1"/>
</dbReference>
<dbReference type="CDD" id="cd05117">
    <property type="entry name" value="STKc_CAMK"/>
    <property type="match status" value="1"/>
</dbReference>
<dbReference type="FunFam" id="1.10.238.10:FF:000015">
    <property type="entry name" value="Calcium-dependent protein kinase 1"/>
    <property type="match status" value="1"/>
</dbReference>
<dbReference type="SUPFAM" id="SSF47473">
    <property type="entry name" value="EF-hand"/>
    <property type="match status" value="1"/>
</dbReference>
<feature type="domain" description="EF-hand" evidence="16">
    <location>
        <begin position="328"/>
        <end position="363"/>
    </location>
</feature>
<dbReference type="PROSITE" id="PS00108">
    <property type="entry name" value="PROTEIN_KINASE_ST"/>
    <property type="match status" value="1"/>
</dbReference>
<dbReference type="InterPro" id="IPR008271">
    <property type="entry name" value="Ser/Thr_kinase_AS"/>
</dbReference>
<evidence type="ECO:0000256" key="5">
    <source>
        <dbReference type="ARBA" id="ARBA00022737"/>
    </source>
</evidence>
<dbReference type="FunFam" id="1.10.510.10:FF:001294">
    <property type="entry name" value="CDPK-related kinase 3"/>
    <property type="match status" value="1"/>
</dbReference>
<dbReference type="EMBL" id="JAMYWD010000007">
    <property type="protein sequence ID" value="KAJ4965594.1"/>
    <property type="molecule type" value="Genomic_DNA"/>
</dbReference>
<dbReference type="InterPro" id="IPR011992">
    <property type="entry name" value="EF-hand-dom_pair"/>
</dbReference>
<evidence type="ECO:0000256" key="4">
    <source>
        <dbReference type="ARBA" id="ARBA00022723"/>
    </source>
</evidence>
<evidence type="ECO:0000313" key="17">
    <source>
        <dbReference type="EMBL" id="KAJ4965594.1"/>
    </source>
</evidence>
<sequence>MKKASSASTSKPTSVLPYRTQNLRELYQIGKKLGQGQYGTTYLCTDKSTGNQYACKSIPKRKLLCMEDYEDVYREIKIMHHLSEHPNVVRIKGAYEDSLFVHLVMELCAGGELFDRIIQRGHYSERQAVQLIKTIVVVVEACHSLGVMHRDLKPENFLFSNSDEDAPMKATDFGLSMFYKPGDTFSDVVGSPYYVAPEVLKKQYGLEADVWSAGVILYILLSGVPPFWAETESGIFRQILRGKLDFESEPWPGISESAKDLIRKMLDRNPKTRLTAHEVLCHPWIVDDTVAPDKPLDSAVLSRLKQFSAMNKLKKMALRVIAERMSEEEIGGLKELFKMIDTDNSGTITFDELKEGLRKVGSELMESEIKALMDAADIDNDGTIDYGEFLAATMHMNKMEREENLMSAFSFFDKDGSGSITIDEIQQACKQFGLSDVHLDEIIKEIDQDNDGQIDYEEFAAMMRKGNGGIGRRTMRGNLNFNLGDAFRVTDS</sequence>
<evidence type="ECO:0000256" key="2">
    <source>
        <dbReference type="ARBA" id="ARBA00022527"/>
    </source>
</evidence>
<keyword evidence="5" id="KW-0677">Repeat</keyword>
<keyword evidence="4" id="KW-0479">Metal-binding</keyword>
<feature type="binding site" evidence="13">
    <location>
        <position position="56"/>
    </location>
    <ligand>
        <name>ATP</name>
        <dbReference type="ChEBI" id="CHEBI:30616"/>
    </ligand>
</feature>
<keyword evidence="18" id="KW-1185">Reference proteome</keyword>
<dbReference type="OrthoDB" id="40902at2759"/>
<comment type="catalytic activity">
    <reaction evidence="12">
        <text>L-seryl-[protein] + ATP = O-phospho-L-seryl-[protein] + ADP + H(+)</text>
        <dbReference type="Rhea" id="RHEA:17989"/>
        <dbReference type="Rhea" id="RHEA-COMP:9863"/>
        <dbReference type="Rhea" id="RHEA-COMP:11604"/>
        <dbReference type="ChEBI" id="CHEBI:15378"/>
        <dbReference type="ChEBI" id="CHEBI:29999"/>
        <dbReference type="ChEBI" id="CHEBI:30616"/>
        <dbReference type="ChEBI" id="CHEBI:83421"/>
        <dbReference type="ChEBI" id="CHEBI:456216"/>
        <dbReference type="EC" id="2.7.11.1"/>
    </reaction>
</comment>
<feature type="domain" description="Protein kinase" evidence="15">
    <location>
        <begin position="27"/>
        <end position="285"/>
    </location>
</feature>
<evidence type="ECO:0000256" key="3">
    <source>
        <dbReference type="ARBA" id="ARBA00022679"/>
    </source>
</evidence>
<evidence type="ECO:0000256" key="6">
    <source>
        <dbReference type="ARBA" id="ARBA00022741"/>
    </source>
</evidence>
<dbReference type="SMART" id="SM00054">
    <property type="entry name" value="EFh"/>
    <property type="match status" value="4"/>
</dbReference>
<keyword evidence="9 13" id="KW-0067">ATP-binding</keyword>
<reference evidence="17" key="1">
    <citation type="journal article" date="2023" name="Plant J.">
        <title>The genome of the king protea, Protea cynaroides.</title>
        <authorList>
            <person name="Chang J."/>
            <person name="Duong T.A."/>
            <person name="Schoeman C."/>
            <person name="Ma X."/>
            <person name="Roodt D."/>
            <person name="Barker N."/>
            <person name="Li Z."/>
            <person name="Van de Peer Y."/>
            <person name="Mizrachi E."/>
        </authorList>
    </citation>
    <scope>NUCLEOTIDE SEQUENCE</scope>
    <source>
        <tissue evidence="17">Young leaves</tissue>
    </source>
</reference>
<dbReference type="PROSITE" id="PS00107">
    <property type="entry name" value="PROTEIN_KINASE_ATP"/>
    <property type="match status" value="1"/>
</dbReference>
<dbReference type="InterPro" id="IPR000719">
    <property type="entry name" value="Prot_kinase_dom"/>
</dbReference>
<dbReference type="PROSITE" id="PS00018">
    <property type="entry name" value="EF_HAND_1"/>
    <property type="match status" value="4"/>
</dbReference>
<gene>
    <name evidence="17" type="ORF">NE237_017443</name>
</gene>
<dbReference type="GO" id="GO:0005524">
    <property type="term" value="F:ATP binding"/>
    <property type="evidence" value="ECO:0007669"/>
    <property type="project" value="UniProtKB-UniRule"/>
</dbReference>
<evidence type="ECO:0000256" key="1">
    <source>
        <dbReference type="ARBA" id="ARBA00012513"/>
    </source>
</evidence>
<keyword evidence="6 13" id="KW-0547">Nucleotide-binding</keyword>
<evidence type="ECO:0000256" key="10">
    <source>
        <dbReference type="ARBA" id="ARBA00024334"/>
    </source>
</evidence>
<keyword evidence="3" id="KW-0808">Transferase</keyword>
<evidence type="ECO:0000256" key="9">
    <source>
        <dbReference type="ARBA" id="ARBA00022840"/>
    </source>
</evidence>
<evidence type="ECO:0000256" key="13">
    <source>
        <dbReference type="PROSITE-ProRule" id="PRU10141"/>
    </source>
</evidence>
<comment type="catalytic activity">
    <reaction evidence="11">
        <text>L-threonyl-[protein] + ATP = O-phospho-L-threonyl-[protein] + ADP + H(+)</text>
        <dbReference type="Rhea" id="RHEA:46608"/>
        <dbReference type="Rhea" id="RHEA-COMP:11060"/>
        <dbReference type="Rhea" id="RHEA-COMP:11605"/>
        <dbReference type="ChEBI" id="CHEBI:15378"/>
        <dbReference type="ChEBI" id="CHEBI:30013"/>
        <dbReference type="ChEBI" id="CHEBI:30616"/>
        <dbReference type="ChEBI" id="CHEBI:61977"/>
        <dbReference type="ChEBI" id="CHEBI:456216"/>
        <dbReference type="EC" id="2.7.11.1"/>
    </reaction>
</comment>
<dbReference type="Gene3D" id="3.30.200.20">
    <property type="entry name" value="Phosphorylase Kinase, domain 1"/>
    <property type="match status" value="1"/>
</dbReference>
<dbReference type="PROSITE" id="PS50222">
    <property type="entry name" value="EF_HAND_2"/>
    <property type="match status" value="4"/>
</dbReference>
<evidence type="ECO:0000256" key="8">
    <source>
        <dbReference type="ARBA" id="ARBA00022837"/>
    </source>
</evidence>
<name>A0A9Q0QN73_9MAGN</name>
<evidence type="ECO:0000256" key="14">
    <source>
        <dbReference type="RuleBase" id="RU000304"/>
    </source>
</evidence>
<keyword evidence="2 14" id="KW-0723">Serine/threonine-protein kinase</keyword>
<dbReference type="InterPro" id="IPR011009">
    <property type="entry name" value="Kinase-like_dom_sf"/>
</dbReference>